<dbReference type="InterPro" id="IPR051553">
    <property type="entry name" value="Ran_GTPase-activating"/>
</dbReference>
<comment type="caution">
    <text evidence="5">The sequence shown here is derived from an EMBL/GenBank/DDBJ whole genome shotgun (WGS) entry which is preliminary data.</text>
</comment>
<dbReference type="InterPro" id="IPR000408">
    <property type="entry name" value="Reg_chr_condens"/>
</dbReference>
<feature type="repeat" description="RCC1" evidence="3">
    <location>
        <begin position="168"/>
        <end position="222"/>
    </location>
</feature>
<dbReference type="Gene3D" id="2.130.10.30">
    <property type="entry name" value="Regulator of chromosome condensation 1/beta-lactamase-inhibitor protein II"/>
    <property type="match status" value="1"/>
</dbReference>
<feature type="repeat" description="RCC1" evidence="3">
    <location>
        <begin position="60"/>
        <end position="112"/>
    </location>
</feature>
<dbReference type="PANTHER" id="PTHR45982:SF1">
    <property type="entry name" value="REGULATOR OF CHROMOSOME CONDENSATION"/>
    <property type="match status" value="1"/>
</dbReference>
<dbReference type="PRINTS" id="PR00633">
    <property type="entry name" value="RCCNDNSATION"/>
</dbReference>
<evidence type="ECO:0000256" key="1">
    <source>
        <dbReference type="ARBA" id="ARBA00022658"/>
    </source>
</evidence>
<accession>A0ABM8VVU2</accession>
<keyword evidence="1" id="KW-0344">Guanine-nucleotide releasing factor</keyword>
<feature type="repeat" description="RCC1" evidence="3">
    <location>
        <begin position="223"/>
        <end position="266"/>
    </location>
</feature>
<keyword evidence="6" id="KW-1185">Reference proteome</keyword>
<evidence type="ECO:0000313" key="6">
    <source>
        <dbReference type="Proteomes" id="UP000789901"/>
    </source>
</evidence>
<evidence type="ECO:0000256" key="2">
    <source>
        <dbReference type="ARBA" id="ARBA00022737"/>
    </source>
</evidence>
<dbReference type="Proteomes" id="UP000789901">
    <property type="component" value="Unassembled WGS sequence"/>
</dbReference>
<organism evidence="5 6">
    <name type="scientific">Gigaspora margarita</name>
    <dbReference type="NCBI Taxonomy" id="4874"/>
    <lineage>
        <taxon>Eukaryota</taxon>
        <taxon>Fungi</taxon>
        <taxon>Fungi incertae sedis</taxon>
        <taxon>Mucoromycota</taxon>
        <taxon>Glomeromycotina</taxon>
        <taxon>Glomeromycetes</taxon>
        <taxon>Diversisporales</taxon>
        <taxon>Gigasporaceae</taxon>
        <taxon>Gigaspora</taxon>
    </lineage>
</organism>
<dbReference type="EMBL" id="CAJVQB010000025">
    <property type="protein sequence ID" value="CAG8459248.1"/>
    <property type="molecule type" value="Genomic_DNA"/>
</dbReference>
<feature type="repeat" description="RCC1" evidence="3">
    <location>
        <begin position="267"/>
        <end position="319"/>
    </location>
</feature>
<keyword evidence="2" id="KW-0677">Repeat</keyword>
<sequence length="366" mass="40756">MDSKVKKRTATFFESKYSTKKSYSEILKISKLSDFVDLNEFQIISISVGCVYAAALNLDGKVITWGCNDHSALGRITPDKEDEKKPDYAQGIDKKIVKVLCGANITLALSDDGQLYISGTFKDQEGILGISSKKKLEHIFTKYIPTSKFKISDIAIGKNHVIFLTTKGFLYNFGGGDNYQLGRKVLNHHKLNGLNPEKLRTKRIRFQKIFAGSCHNFAIDYNGIVYAWGLNNYGQCGIESQDSCILPTKVKQIAGGLHYTLVLQENSYVYSFGCSYYGTLGLGKISHDEKVILPTRIKKLENCNIIVASDFHSIAVNKEGNRYTWRNGNTFALGNVNGADEYELLKLDIQSIKFGDGGSQCTILLT</sequence>
<evidence type="ECO:0000259" key="4">
    <source>
        <dbReference type="Pfam" id="PF25390"/>
    </source>
</evidence>
<reference evidence="5 6" key="1">
    <citation type="submission" date="2021-06" db="EMBL/GenBank/DDBJ databases">
        <authorList>
            <person name="Kallberg Y."/>
            <person name="Tangrot J."/>
            <person name="Rosling A."/>
        </authorList>
    </citation>
    <scope>NUCLEOTIDE SEQUENCE [LARGE SCALE GENOMIC DNA]</scope>
    <source>
        <strain evidence="5 6">120-4 pot B 10/14</strain>
    </source>
</reference>
<dbReference type="SUPFAM" id="SSF50985">
    <property type="entry name" value="RCC1/BLIP-II"/>
    <property type="match status" value="1"/>
</dbReference>
<protein>
    <submittedName>
        <fullName evidence="5">27159_t:CDS:1</fullName>
    </submittedName>
</protein>
<dbReference type="PROSITE" id="PS00625">
    <property type="entry name" value="RCC1_1"/>
    <property type="match status" value="1"/>
</dbReference>
<dbReference type="PANTHER" id="PTHR45982">
    <property type="entry name" value="REGULATOR OF CHROMOSOME CONDENSATION"/>
    <property type="match status" value="1"/>
</dbReference>
<evidence type="ECO:0000313" key="5">
    <source>
        <dbReference type="EMBL" id="CAG8459248.1"/>
    </source>
</evidence>
<proteinExistence type="predicted"/>
<dbReference type="PROSITE" id="PS50012">
    <property type="entry name" value="RCC1_3"/>
    <property type="match status" value="5"/>
</dbReference>
<feature type="repeat" description="RCC1" evidence="3">
    <location>
        <begin position="113"/>
        <end position="167"/>
    </location>
</feature>
<dbReference type="InterPro" id="IPR009091">
    <property type="entry name" value="RCC1/BLIP-II"/>
</dbReference>
<name>A0ABM8VVU2_GIGMA</name>
<feature type="domain" description="RCC1-like" evidence="4">
    <location>
        <begin position="38"/>
        <end position="362"/>
    </location>
</feature>
<gene>
    <name evidence="5" type="ORF">GMARGA_LOCUS220</name>
</gene>
<evidence type="ECO:0000256" key="3">
    <source>
        <dbReference type="PROSITE-ProRule" id="PRU00235"/>
    </source>
</evidence>
<dbReference type="Pfam" id="PF25390">
    <property type="entry name" value="WD40_RLD"/>
    <property type="match status" value="1"/>
</dbReference>
<dbReference type="InterPro" id="IPR058923">
    <property type="entry name" value="RCC1-like_dom"/>
</dbReference>